<organism evidence="6 7">
    <name type="scientific">Aequorivita viscosa</name>
    <dbReference type="NCBI Taxonomy" id="797419"/>
    <lineage>
        <taxon>Bacteria</taxon>
        <taxon>Pseudomonadati</taxon>
        <taxon>Bacteroidota</taxon>
        <taxon>Flavobacteriia</taxon>
        <taxon>Flavobacteriales</taxon>
        <taxon>Flavobacteriaceae</taxon>
        <taxon>Aequorivita</taxon>
    </lineage>
</organism>
<gene>
    <name evidence="6" type="ORF">SAMN04487908_10884</name>
</gene>
<evidence type="ECO:0000313" key="6">
    <source>
        <dbReference type="EMBL" id="SHJ02567.1"/>
    </source>
</evidence>
<sequence>MTISIWRYCHLILALASSLFLLIASITGVILAVEPIIHQTKDYGVSNLENVSLATAIVGLKENYAEVFFLEVESSGFVKASVLNEDFETLDIYINPKTGEQIGEVTKRPEIYRFATNLHRSLFLKSVGRFFVGLVSFLLFIIAITGIFLLAKRQGGIKKLFSKVQKEYFEMRYHVILSRWLLLPIIILSLTGVYLSAERFNLLPNSTIELQEVAVSNAPNTYGKLSEIPFFKETKLSKIRNVAFPFSDAADDYFHIALKNKEVLLNQQTGAIVSSASYPFVTLASRLSIALHTGEGSVLWSIVLLVASASIVFFMYSGFVMTLKRCKKLGAISKKLDKDVCEYIILIGSETGTSFDFAIRLQKALTLKGKDVFLTELNNYSTYAKAKHIIVLTSTYGEGEPPTNARKFKTLFEFVKQPNTINFSVVGFGSLNYPDYCQFAKEIDLLFQTRKGFHRVLPLYKIDNSNFVDFQKWAQQWSKLTAVPLKIDPPKQSKKLKLISFKVVERSELNIDNTFLLRIKPKRKIKFTSGDLLSILPAGTKTARQYSIAKIGDEIILSIKKHEFGLGSSFLFKLNKNDIFKAAVETNSQFHFPIYSESAILISNGTGIVPFLGMIKENKNADVVLLWGGRVKESSNIYDNFLELENLKNSNLSLHKCYSRKENKQYVQDLVLQQQTTILKTIKNGGTIMICGSLTMQHGVMDVIEKILINSDTTLDTLINNGHLKMDCY</sequence>
<protein>
    <recommendedName>
        <fullName evidence="2">NADPH--hemoprotein reductase</fullName>
        <ecNumber evidence="2">1.6.2.4</ecNumber>
    </recommendedName>
</protein>
<dbReference type="InterPro" id="IPR029039">
    <property type="entry name" value="Flavoprotein-like_sf"/>
</dbReference>
<dbReference type="RefSeq" id="WP_073217038.1">
    <property type="nucleotide sequence ID" value="NZ_FNNS01000009.1"/>
</dbReference>
<evidence type="ECO:0000259" key="4">
    <source>
        <dbReference type="PROSITE" id="PS50902"/>
    </source>
</evidence>
<dbReference type="PROSITE" id="PS51384">
    <property type="entry name" value="FAD_FR"/>
    <property type="match status" value="1"/>
</dbReference>
<name>A0A1M6FY17_9FLAO</name>
<dbReference type="Gene3D" id="3.40.50.360">
    <property type="match status" value="1"/>
</dbReference>
<evidence type="ECO:0000256" key="1">
    <source>
        <dbReference type="ARBA" id="ARBA00022630"/>
    </source>
</evidence>
<evidence type="ECO:0000256" key="2">
    <source>
        <dbReference type="ARBA" id="ARBA00023797"/>
    </source>
</evidence>
<dbReference type="PRINTS" id="PR00371">
    <property type="entry name" value="FPNCR"/>
</dbReference>
<dbReference type="Pfam" id="PF00258">
    <property type="entry name" value="Flavodoxin_1"/>
    <property type="match status" value="1"/>
</dbReference>
<dbReference type="SUPFAM" id="SSF52218">
    <property type="entry name" value="Flavoproteins"/>
    <property type="match status" value="1"/>
</dbReference>
<dbReference type="PANTHER" id="PTHR19384:SF17">
    <property type="entry name" value="NADPH--CYTOCHROME P450 REDUCTASE"/>
    <property type="match status" value="1"/>
</dbReference>
<dbReference type="EMBL" id="FQYV01000008">
    <property type="protein sequence ID" value="SHJ02567.1"/>
    <property type="molecule type" value="Genomic_DNA"/>
</dbReference>
<keyword evidence="1" id="KW-0285">Flavoprotein</keyword>
<dbReference type="PRINTS" id="PR00369">
    <property type="entry name" value="FLAVODOXIN"/>
</dbReference>
<dbReference type="InterPro" id="IPR001094">
    <property type="entry name" value="Flavdoxin-like"/>
</dbReference>
<dbReference type="GO" id="GO:0010181">
    <property type="term" value="F:FMN binding"/>
    <property type="evidence" value="ECO:0007669"/>
    <property type="project" value="InterPro"/>
</dbReference>
<feature type="transmembrane region" description="Helical" evidence="3">
    <location>
        <begin position="130"/>
        <end position="151"/>
    </location>
</feature>
<keyword evidence="7" id="KW-1185">Reference proteome</keyword>
<feature type="transmembrane region" description="Helical" evidence="3">
    <location>
        <begin position="172"/>
        <end position="195"/>
    </location>
</feature>
<dbReference type="InterPro" id="IPR039261">
    <property type="entry name" value="FNR_nucleotide-bd"/>
</dbReference>
<dbReference type="GO" id="GO:0005829">
    <property type="term" value="C:cytosol"/>
    <property type="evidence" value="ECO:0007669"/>
    <property type="project" value="TreeGrafter"/>
</dbReference>
<dbReference type="InterPro" id="IPR017938">
    <property type="entry name" value="Riboflavin_synthase-like_b-brl"/>
</dbReference>
<dbReference type="AlphaFoldDB" id="A0A1M6FY17"/>
<dbReference type="Gene3D" id="2.40.30.10">
    <property type="entry name" value="Translation factors"/>
    <property type="match status" value="1"/>
</dbReference>
<dbReference type="SUPFAM" id="SSF52343">
    <property type="entry name" value="Ferredoxin reductase-like, C-terminal NADP-linked domain"/>
    <property type="match status" value="1"/>
</dbReference>
<evidence type="ECO:0000313" key="7">
    <source>
        <dbReference type="Proteomes" id="UP000184172"/>
    </source>
</evidence>
<feature type="transmembrane region" description="Helical" evidence="3">
    <location>
        <begin position="298"/>
        <end position="319"/>
    </location>
</feature>
<dbReference type="InterPro" id="IPR001709">
    <property type="entry name" value="Flavoprot_Pyr_Nucl_cyt_Rdtase"/>
</dbReference>
<dbReference type="InterPro" id="IPR001433">
    <property type="entry name" value="OxRdtase_FAD/NAD-bd"/>
</dbReference>
<dbReference type="GO" id="GO:0050660">
    <property type="term" value="F:flavin adenine dinucleotide binding"/>
    <property type="evidence" value="ECO:0007669"/>
    <property type="project" value="TreeGrafter"/>
</dbReference>
<dbReference type="Pfam" id="PF00175">
    <property type="entry name" value="NAD_binding_1"/>
    <property type="match status" value="1"/>
</dbReference>
<dbReference type="STRING" id="797419.SAMN05216556_10931"/>
<keyword evidence="3" id="KW-0472">Membrane</keyword>
<dbReference type="SUPFAM" id="SSF63380">
    <property type="entry name" value="Riboflavin synthase domain-like"/>
    <property type="match status" value="1"/>
</dbReference>
<feature type="domain" description="Flavodoxin-like" evidence="4">
    <location>
        <begin position="343"/>
        <end position="482"/>
    </location>
</feature>
<evidence type="ECO:0000259" key="5">
    <source>
        <dbReference type="PROSITE" id="PS51384"/>
    </source>
</evidence>
<dbReference type="Proteomes" id="UP000184172">
    <property type="component" value="Unassembled WGS sequence"/>
</dbReference>
<proteinExistence type="predicted"/>
<dbReference type="EC" id="1.6.2.4" evidence="2"/>
<dbReference type="InterPro" id="IPR017927">
    <property type="entry name" value="FAD-bd_FR_type"/>
</dbReference>
<reference evidence="7" key="1">
    <citation type="submission" date="2016-11" db="EMBL/GenBank/DDBJ databases">
        <authorList>
            <person name="Varghese N."/>
            <person name="Submissions S."/>
        </authorList>
    </citation>
    <scope>NUCLEOTIDE SEQUENCE [LARGE SCALE GENOMIC DNA]</scope>
    <source>
        <strain evidence="7">DSM 26349</strain>
    </source>
</reference>
<dbReference type="Gene3D" id="3.40.50.80">
    <property type="entry name" value="Nucleotide-binding domain of ferredoxin-NADP reductase (FNR) module"/>
    <property type="match status" value="1"/>
</dbReference>
<dbReference type="PROSITE" id="PS50902">
    <property type="entry name" value="FLAVODOXIN_LIKE"/>
    <property type="match status" value="1"/>
</dbReference>
<dbReference type="OrthoDB" id="9789468at2"/>
<dbReference type="GO" id="GO:0003958">
    <property type="term" value="F:NADPH-hemoprotein reductase activity"/>
    <property type="evidence" value="ECO:0007669"/>
    <property type="project" value="UniProtKB-EC"/>
</dbReference>
<evidence type="ECO:0000256" key="3">
    <source>
        <dbReference type="SAM" id="Phobius"/>
    </source>
</evidence>
<keyword evidence="3" id="KW-0812">Transmembrane</keyword>
<dbReference type="InterPro" id="IPR005625">
    <property type="entry name" value="PepSY-ass_TM"/>
</dbReference>
<feature type="domain" description="FAD-binding FR-type" evidence="5">
    <location>
        <begin position="496"/>
        <end position="593"/>
    </location>
</feature>
<accession>A0A1M6FY17</accession>
<keyword evidence="3" id="KW-1133">Transmembrane helix</keyword>
<dbReference type="InterPro" id="IPR008254">
    <property type="entry name" value="Flavodoxin/NO_synth"/>
</dbReference>
<dbReference type="PANTHER" id="PTHR19384">
    <property type="entry name" value="NITRIC OXIDE SYNTHASE-RELATED"/>
    <property type="match status" value="1"/>
</dbReference>
<dbReference type="Pfam" id="PF03929">
    <property type="entry name" value="PepSY_TM"/>
    <property type="match status" value="1"/>
</dbReference>